<dbReference type="Proteomes" id="UP001157161">
    <property type="component" value="Unassembled WGS sequence"/>
</dbReference>
<reference evidence="4" key="2">
    <citation type="submission" date="2023-02" db="EMBL/GenBank/DDBJ databases">
        <authorList>
            <person name="Sun Q."/>
            <person name="Mori K."/>
        </authorList>
    </citation>
    <scope>NUCLEOTIDE SEQUENCE</scope>
    <source>
        <strain evidence="4">NBRC 112290</strain>
    </source>
</reference>
<dbReference type="PANTHER" id="PTHR43003:SF6">
    <property type="entry name" value="DNA GLYCOSYLASE"/>
    <property type="match status" value="1"/>
</dbReference>
<dbReference type="GO" id="GO:0043916">
    <property type="term" value="F:DNA-7-methylguanine glycosylase activity"/>
    <property type="evidence" value="ECO:0007669"/>
    <property type="project" value="TreeGrafter"/>
</dbReference>
<organism evidence="4 5">
    <name type="scientific">Litorihabitans aurantiacus</name>
    <dbReference type="NCBI Taxonomy" id="1930061"/>
    <lineage>
        <taxon>Bacteria</taxon>
        <taxon>Bacillati</taxon>
        <taxon>Actinomycetota</taxon>
        <taxon>Actinomycetes</taxon>
        <taxon>Micrococcales</taxon>
        <taxon>Beutenbergiaceae</taxon>
        <taxon>Litorihabitans</taxon>
    </lineage>
</organism>
<accession>A0AA37XGJ6</accession>
<evidence type="ECO:0000256" key="1">
    <source>
        <dbReference type="ARBA" id="ARBA00022763"/>
    </source>
</evidence>
<dbReference type="AlphaFoldDB" id="A0AA37XGJ6"/>
<protein>
    <submittedName>
        <fullName evidence="4">3-methyladenine DNA glycosylase</fullName>
    </submittedName>
</protein>
<feature type="region of interest" description="Disordered" evidence="3">
    <location>
        <begin position="46"/>
        <end position="65"/>
    </location>
</feature>
<name>A0AA37XGJ6_9MICO</name>
<keyword evidence="5" id="KW-1185">Reference proteome</keyword>
<dbReference type="GO" id="GO:0006285">
    <property type="term" value="P:base-excision repair, AP site formation"/>
    <property type="evidence" value="ECO:0007669"/>
    <property type="project" value="TreeGrafter"/>
</dbReference>
<proteinExistence type="predicted"/>
<gene>
    <name evidence="4" type="ORF">GCM10025875_32600</name>
</gene>
<comment type="caution">
    <text evidence="4">The sequence shown here is derived from an EMBL/GenBank/DDBJ whole genome shotgun (WGS) entry which is preliminary data.</text>
</comment>
<dbReference type="GO" id="GO:0005737">
    <property type="term" value="C:cytoplasm"/>
    <property type="evidence" value="ECO:0007669"/>
    <property type="project" value="TreeGrafter"/>
</dbReference>
<dbReference type="GO" id="GO:0032993">
    <property type="term" value="C:protein-DNA complex"/>
    <property type="evidence" value="ECO:0007669"/>
    <property type="project" value="TreeGrafter"/>
</dbReference>
<dbReference type="InterPro" id="IPR011257">
    <property type="entry name" value="DNA_glycosylase"/>
</dbReference>
<dbReference type="SUPFAM" id="SSF48150">
    <property type="entry name" value="DNA-glycosylase"/>
    <property type="match status" value="1"/>
</dbReference>
<sequence length="379" mass="39627">MTRASPGRGIGATTVPGVGRCGSRPLTADASAVACTAYGGGMTGREGVARGPSAAPTPPAPTAPALTTTVTVERPLDLRRTLAPLRHAGSDPAAHLSADGGWFALGTPLGAATLAIVRTVGGVTAHAWGPGAEWAIASVPDLIGQGDDDAGFDPSLHPVVARLARRFDGLRLTRSNRVLDALVPAVLEQEITGAEALRAWRLLVLRYGSPAPAPTGLTPAQRAAVPRLTVPPSAREWRAVPAWAFHEAGIAQRRWRTVVGAAEVAPRLERTLRLGRGGPEVTATLRSLPGIGVWTSALVTQTAHGDPDHPAYGDAHVSRAVCWALARELLPAADADARMAQLLEPWAGHRERVVRLVLATGVEAPRRGHRMAPPPHRSF</sequence>
<dbReference type="GO" id="GO:0032131">
    <property type="term" value="F:alkylated DNA binding"/>
    <property type="evidence" value="ECO:0007669"/>
    <property type="project" value="TreeGrafter"/>
</dbReference>
<reference evidence="4" key="1">
    <citation type="journal article" date="2014" name="Int. J. Syst. Evol. Microbiol.">
        <title>Complete genome sequence of Corynebacterium casei LMG S-19264T (=DSM 44701T), isolated from a smear-ripened cheese.</title>
        <authorList>
            <consortium name="US DOE Joint Genome Institute (JGI-PGF)"/>
            <person name="Walter F."/>
            <person name="Albersmeier A."/>
            <person name="Kalinowski J."/>
            <person name="Ruckert C."/>
        </authorList>
    </citation>
    <scope>NUCLEOTIDE SEQUENCE</scope>
    <source>
        <strain evidence="4">NBRC 112290</strain>
    </source>
</reference>
<evidence type="ECO:0000256" key="2">
    <source>
        <dbReference type="ARBA" id="ARBA00023204"/>
    </source>
</evidence>
<dbReference type="EMBL" id="BSUM01000001">
    <property type="protein sequence ID" value="GMA33268.1"/>
    <property type="molecule type" value="Genomic_DNA"/>
</dbReference>
<evidence type="ECO:0000256" key="3">
    <source>
        <dbReference type="SAM" id="MobiDB-lite"/>
    </source>
</evidence>
<evidence type="ECO:0000313" key="5">
    <source>
        <dbReference type="Proteomes" id="UP001157161"/>
    </source>
</evidence>
<dbReference type="PANTHER" id="PTHR43003">
    <property type="entry name" value="DNA-3-METHYLADENINE GLYCOSYLASE"/>
    <property type="match status" value="1"/>
</dbReference>
<dbReference type="GO" id="GO:0006307">
    <property type="term" value="P:DNA alkylation repair"/>
    <property type="evidence" value="ECO:0007669"/>
    <property type="project" value="TreeGrafter"/>
</dbReference>
<dbReference type="InterPro" id="IPR051912">
    <property type="entry name" value="Alkylbase_DNA_Glycosylase/TA"/>
</dbReference>
<keyword evidence="1" id="KW-0227">DNA damage</keyword>
<keyword evidence="2" id="KW-0234">DNA repair</keyword>
<dbReference type="GO" id="GO:0008725">
    <property type="term" value="F:DNA-3-methyladenine glycosylase activity"/>
    <property type="evidence" value="ECO:0007669"/>
    <property type="project" value="TreeGrafter"/>
</dbReference>
<dbReference type="Gene3D" id="1.10.340.30">
    <property type="entry name" value="Hypothetical protein, domain 2"/>
    <property type="match status" value="1"/>
</dbReference>
<evidence type="ECO:0000313" key="4">
    <source>
        <dbReference type="EMBL" id="GMA33268.1"/>
    </source>
</evidence>